<reference evidence="2" key="1">
    <citation type="submission" date="2021-06" db="EMBL/GenBank/DDBJ databases">
        <title>Comparative genomics, transcriptomics and evolutionary studies reveal genomic signatures of adaptation to plant cell wall in hemibiotrophic fungi.</title>
        <authorList>
            <consortium name="DOE Joint Genome Institute"/>
            <person name="Baroncelli R."/>
            <person name="Diaz J.F."/>
            <person name="Benocci T."/>
            <person name="Peng M."/>
            <person name="Battaglia E."/>
            <person name="Haridas S."/>
            <person name="Andreopoulos W."/>
            <person name="Labutti K."/>
            <person name="Pangilinan J."/>
            <person name="Floch G.L."/>
            <person name="Makela M.R."/>
            <person name="Henrissat B."/>
            <person name="Grigoriev I.V."/>
            <person name="Crouch J.A."/>
            <person name="De Vries R.P."/>
            <person name="Sukno S.A."/>
            <person name="Thon M.R."/>
        </authorList>
    </citation>
    <scope>NUCLEOTIDE SEQUENCE</scope>
    <source>
        <strain evidence="2">CBS 193.32</strain>
    </source>
</reference>
<keyword evidence="3" id="KW-1185">Reference proteome</keyword>
<dbReference type="GeneID" id="85452374"/>
<dbReference type="AlphaFoldDB" id="A0AAJ0A6H3"/>
<accession>A0AAJ0A6H3</accession>
<dbReference type="Proteomes" id="UP001224890">
    <property type="component" value="Unassembled WGS sequence"/>
</dbReference>
<comment type="caution">
    <text evidence="2">The sequence shown here is derived from an EMBL/GenBank/DDBJ whole genome shotgun (WGS) entry which is preliminary data.</text>
</comment>
<feature type="compositionally biased region" description="Low complexity" evidence="1">
    <location>
        <begin position="447"/>
        <end position="465"/>
    </location>
</feature>
<dbReference type="RefSeq" id="XP_060421733.1">
    <property type="nucleotide sequence ID" value="XM_060567848.1"/>
</dbReference>
<feature type="compositionally biased region" description="Polar residues" evidence="1">
    <location>
        <begin position="225"/>
        <end position="241"/>
    </location>
</feature>
<feature type="compositionally biased region" description="Acidic residues" evidence="1">
    <location>
        <begin position="320"/>
        <end position="329"/>
    </location>
</feature>
<gene>
    <name evidence="2" type="ORF">BDP55DRAFT_53175</name>
</gene>
<proteinExistence type="predicted"/>
<feature type="region of interest" description="Disordered" evidence="1">
    <location>
        <begin position="139"/>
        <end position="200"/>
    </location>
</feature>
<feature type="compositionally biased region" description="Basic residues" evidence="1">
    <location>
        <begin position="302"/>
        <end position="311"/>
    </location>
</feature>
<protein>
    <recommendedName>
        <fullName evidence="4">Myb-like domain-containing protein</fullName>
    </recommendedName>
</protein>
<feature type="region of interest" description="Disordered" evidence="1">
    <location>
        <begin position="212"/>
        <end position="245"/>
    </location>
</feature>
<organism evidence="2 3">
    <name type="scientific">Colletotrichum godetiae</name>
    <dbReference type="NCBI Taxonomy" id="1209918"/>
    <lineage>
        <taxon>Eukaryota</taxon>
        <taxon>Fungi</taxon>
        <taxon>Dikarya</taxon>
        <taxon>Ascomycota</taxon>
        <taxon>Pezizomycotina</taxon>
        <taxon>Sordariomycetes</taxon>
        <taxon>Hypocreomycetidae</taxon>
        <taxon>Glomerellales</taxon>
        <taxon>Glomerellaceae</taxon>
        <taxon>Colletotrichum</taxon>
        <taxon>Colletotrichum acutatum species complex</taxon>
    </lineage>
</organism>
<name>A0AAJ0A6H3_9PEZI</name>
<feature type="region of interest" description="Disordered" evidence="1">
    <location>
        <begin position="444"/>
        <end position="477"/>
    </location>
</feature>
<dbReference type="EMBL" id="JAHMHR010000110">
    <property type="protein sequence ID" value="KAK1656969.1"/>
    <property type="molecule type" value="Genomic_DNA"/>
</dbReference>
<evidence type="ECO:0008006" key="4">
    <source>
        <dbReference type="Google" id="ProtNLM"/>
    </source>
</evidence>
<feature type="compositionally biased region" description="Basic and acidic residues" evidence="1">
    <location>
        <begin position="330"/>
        <end position="344"/>
    </location>
</feature>
<feature type="compositionally biased region" description="Polar residues" evidence="1">
    <location>
        <begin position="182"/>
        <end position="197"/>
    </location>
</feature>
<feature type="compositionally biased region" description="Polar residues" evidence="1">
    <location>
        <begin position="151"/>
        <end position="171"/>
    </location>
</feature>
<evidence type="ECO:0000313" key="2">
    <source>
        <dbReference type="EMBL" id="KAK1656969.1"/>
    </source>
</evidence>
<sequence>MSIDLDNILFYVPPAPSVPYSAVKATNTQSLSPSCPTTERTKIPLCGALISDDETTSHIEDRFTVSSQLHLEPTIDDTPAPEGMDHLFSDCCPVSSDTGHGPAEKSVAVDVTQRENQLEPGAWSSNDLPISLPSAASGHSTYMPAVPPSPQNVETTTNPTFPETLIDTTSGAGFEPSDKESPTNFTGQQRRPPTSQAAGDGFLTWLQPHQTIPAKSTKAREAPESPSQKSNPILCPSSTETEPPFSARQDTLHYTHPSTRQPILPEEIRHTTTNIGARGSDLALDDAPDPQITGASPLPSPRIRHRVRKTRLPAGAYAEPDSDPESGDEDGAKRNNDDRTRPEPPGDDGSSGQRGQSRHERRKRDHSLEIIGKSRALRPRKAPSRPSVGTRMSCASSDDEPGPEVLFARYDEFSLQNAVLKRTVEGCVITYQLQWEQPAERQLQCHSSGSLGLRPSPGKPSSPRQPSRRRGPFSKHENELLIQLKGEGLSWKEIYNGFSASFPGRSLGTLQVHFSTKLKRLRTSC</sequence>
<evidence type="ECO:0000256" key="1">
    <source>
        <dbReference type="SAM" id="MobiDB-lite"/>
    </source>
</evidence>
<evidence type="ECO:0000313" key="3">
    <source>
        <dbReference type="Proteomes" id="UP001224890"/>
    </source>
</evidence>
<feature type="region of interest" description="Disordered" evidence="1">
    <location>
        <begin position="278"/>
        <end position="401"/>
    </location>
</feature>